<keyword evidence="2" id="KW-1185">Reference proteome</keyword>
<evidence type="ECO:0000313" key="2">
    <source>
        <dbReference type="Proteomes" id="UP000214688"/>
    </source>
</evidence>
<accession>A0A223CY54</accession>
<organism evidence="1 2">
    <name type="scientific">Tumebacillus algifaecis</name>
    <dbReference type="NCBI Taxonomy" id="1214604"/>
    <lineage>
        <taxon>Bacteria</taxon>
        <taxon>Bacillati</taxon>
        <taxon>Bacillota</taxon>
        <taxon>Bacilli</taxon>
        <taxon>Bacillales</taxon>
        <taxon>Alicyclobacillaceae</taxon>
        <taxon>Tumebacillus</taxon>
    </lineage>
</organism>
<dbReference type="AlphaFoldDB" id="A0A223CY54"/>
<dbReference type="RefSeq" id="WP_094235343.1">
    <property type="nucleotide sequence ID" value="NZ_CP022657.1"/>
</dbReference>
<dbReference type="Proteomes" id="UP000214688">
    <property type="component" value="Chromosome"/>
</dbReference>
<dbReference type="OrthoDB" id="2985197at2"/>
<protein>
    <submittedName>
        <fullName evidence="1">Uncharacterized protein</fullName>
    </submittedName>
</protein>
<name>A0A223CY54_9BACL</name>
<evidence type="ECO:0000313" key="1">
    <source>
        <dbReference type="EMBL" id="ASS74084.1"/>
    </source>
</evidence>
<sequence length="498" mass="55788">MTYNPQYNRPVQGNFDPDNAFSQVRAGTGAYWLEDEANEMQAILREQNRDTVRRLLSSGVMQPLTTKVDTARTNTLKIAPFEVVLDGLTIKVKGVNTTGTARTGPDGEDNLIKLGAKPTRGSRTDLIILEVFEEEVQSGQVLYKHGAQNSDYKVANNLLDERISAETARRVQVKSVLRVIEDEWNGWKNDLNGSPYTELSPGVFRSAAGRLMLKLLSVARRSDETGLSSIFGTTPRATLISQMIPSSSITSDKLASASVTYDKLALDTKDTLHPYENLKVPFGAWSEGGFVPILRFFQWFTMSSPVNENVSYGSAKNWGENLQNRTSPCWTTFEGFKYMPSRAEHFRDSNQQMMTYNGPYYSENVSLICLQNKSSLTRTCKLGIYYSSNAVENKNAAASFATAIIDPNIKPQLSGRFVGNWEATATESKIDNNISFEVPAGHVIIFILKTSPQFFANNAHDCYWYHNYHGITYSHDDTTTYFKPHLGTYHRLLTGVWS</sequence>
<gene>
    <name evidence="1" type="ORF">CIG75_03175</name>
</gene>
<dbReference type="KEGG" id="tab:CIG75_03175"/>
<reference evidence="1 2" key="1">
    <citation type="journal article" date="2015" name="Int. J. Syst. Evol. Microbiol.">
        <title>Tumebacillus algifaecis sp. nov., isolated from decomposing algal scum.</title>
        <authorList>
            <person name="Wu Y.F."/>
            <person name="Zhang B."/>
            <person name="Xing P."/>
            <person name="Wu Q.L."/>
            <person name="Liu S.J."/>
        </authorList>
    </citation>
    <scope>NUCLEOTIDE SEQUENCE [LARGE SCALE GENOMIC DNA]</scope>
    <source>
        <strain evidence="1 2">THMBR28</strain>
    </source>
</reference>
<dbReference type="EMBL" id="CP022657">
    <property type="protein sequence ID" value="ASS74084.1"/>
    <property type="molecule type" value="Genomic_DNA"/>
</dbReference>
<proteinExistence type="predicted"/>